<evidence type="ECO:0000313" key="3">
    <source>
        <dbReference type="EMBL" id="EPF73896.1"/>
    </source>
</evidence>
<name>S3P4Y2_9GAMM</name>
<evidence type="ECO:0000256" key="1">
    <source>
        <dbReference type="SAM" id="Phobius"/>
    </source>
</evidence>
<evidence type="ECO:0000313" key="4">
    <source>
        <dbReference type="Proteomes" id="UP000014568"/>
    </source>
</evidence>
<dbReference type="EMBL" id="ATGI01000022">
    <property type="protein sequence ID" value="EPF73896.1"/>
    <property type="molecule type" value="Genomic_DNA"/>
</dbReference>
<dbReference type="InterPro" id="IPR000073">
    <property type="entry name" value="AB_hydrolase_1"/>
</dbReference>
<reference evidence="3 4" key="1">
    <citation type="submission" date="2013-06" db="EMBL/GenBank/DDBJ databases">
        <title>The Genome Sequence of Acinetobacter rudis CIP 110305.</title>
        <authorList>
            <consortium name="The Broad Institute Genome Sequencing Platform"/>
            <consortium name="The Broad Institute Genome Sequencing Center for Infectious Disease"/>
            <person name="Cerqueira G."/>
            <person name="Feldgarden M."/>
            <person name="Courvalin P."/>
            <person name="Perichon B."/>
            <person name="Grillot-Courvalin C."/>
            <person name="Clermont D."/>
            <person name="Rocha E."/>
            <person name="Yoon E.-J."/>
            <person name="Nemec A."/>
            <person name="Young S.K."/>
            <person name="Zeng Q."/>
            <person name="Gargeya S."/>
            <person name="Fitzgerald M."/>
            <person name="Abouelleil A."/>
            <person name="Alvarado L."/>
            <person name="Berlin A.M."/>
            <person name="Chapman S.B."/>
            <person name="Dewar J."/>
            <person name="Goldberg J."/>
            <person name="Griggs A."/>
            <person name="Gujja S."/>
            <person name="Hansen M."/>
            <person name="Howarth C."/>
            <person name="Imamovic A."/>
            <person name="Larimer J."/>
            <person name="McCowan C."/>
            <person name="Murphy C."/>
            <person name="Pearson M."/>
            <person name="Priest M."/>
            <person name="Roberts A."/>
            <person name="Saif S."/>
            <person name="Shea T."/>
            <person name="Sykes S."/>
            <person name="Wortman J."/>
            <person name="Nusbaum C."/>
            <person name="Birren B."/>
        </authorList>
    </citation>
    <scope>NUCLEOTIDE SEQUENCE [LARGE SCALE GENOMIC DNA]</scope>
    <source>
        <strain evidence="3 4">CIP 110305</strain>
    </source>
</reference>
<keyword evidence="4" id="KW-1185">Reference proteome</keyword>
<accession>S3P4Y2</accession>
<dbReference type="Proteomes" id="UP000014568">
    <property type="component" value="Unassembled WGS sequence"/>
</dbReference>
<sequence length="268" mass="30621">MNNYFLFKNKFRVRVEEYKSTFLESHQDITLILLPAIGVPIKKYQKFINCLNQAGYNVIAADYPCCGMNQPHINRNRDYGYKDLIDEFIPQLIGFSDSQNTVLLGHSLGGHIATLYATKNKISIIGVATGNIHYKNWQGFGRFNLIRAVLVFKLFICFYGYLPGYKLGFGLKEAKTLMNNWCHTALTGNYDYFAPWHKKAKGHGIFINIKGDNFSPYQSTKKLAEMFSCYTLECIEISPELKGNKHSNWLKQPDTIVGEITNKIGQIC</sequence>
<dbReference type="Gene3D" id="3.40.50.1820">
    <property type="entry name" value="alpha/beta hydrolase"/>
    <property type="match status" value="1"/>
</dbReference>
<dbReference type="InterPro" id="IPR029058">
    <property type="entry name" value="AB_hydrolase_fold"/>
</dbReference>
<dbReference type="PATRIC" id="fig|421052.3.peg.1732"/>
<dbReference type="OrthoDB" id="9785076at2"/>
<evidence type="ECO:0000259" key="2">
    <source>
        <dbReference type="Pfam" id="PF00561"/>
    </source>
</evidence>
<keyword evidence="1" id="KW-0472">Membrane</keyword>
<dbReference type="HOGENOM" id="CLU_058232_1_0_6"/>
<dbReference type="SUPFAM" id="SSF53474">
    <property type="entry name" value="alpha/beta-Hydrolases"/>
    <property type="match status" value="1"/>
</dbReference>
<dbReference type="Pfam" id="PF00561">
    <property type="entry name" value="Abhydrolase_1"/>
    <property type="match status" value="1"/>
</dbReference>
<dbReference type="RefSeq" id="WP_016656182.1">
    <property type="nucleotide sequence ID" value="NZ_KE340353.1"/>
</dbReference>
<feature type="domain" description="AB hydrolase-1" evidence="2">
    <location>
        <begin position="31"/>
        <end position="130"/>
    </location>
</feature>
<dbReference type="AlphaFoldDB" id="S3P4Y2"/>
<keyword evidence="1" id="KW-0812">Transmembrane</keyword>
<protein>
    <recommendedName>
        <fullName evidence="2">AB hydrolase-1 domain-containing protein</fullName>
    </recommendedName>
</protein>
<proteinExistence type="predicted"/>
<keyword evidence="1" id="KW-1133">Transmembrane helix</keyword>
<organism evidence="3 4">
    <name type="scientific">Acinetobacter rudis CIP 110305</name>
    <dbReference type="NCBI Taxonomy" id="421052"/>
    <lineage>
        <taxon>Bacteria</taxon>
        <taxon>Pseudomonadati</taxon>
        <taxon>Pseudomonadota</taxon>
        <taxon>Gammaproteobacteria</taxon>
        <taxon>Moraxellales</taxon>
        <taxon>Moraxellaceae</taxon>
        <taxon>Acinetobacter</taxon>
    </lineage>
</organism>
<dbReference type="eggNOG" id="COG4757">
    <property type="taxonomic scope" value="Bacteria"/>
</dbReference>
<comment type="caution">
    <text evidence="3">The sequence shown here is derived from an EMBL/GenBank/DDBJ whole genome shotgun (WGS) entry which is preliminary data.</text>
</comment>
<feature type="transmembrane region" description="Helical" evidence="1">
    <location>
        <begin position="145"/>
        <end position="162"/>
    </location>
</feature>
<gene>
    <name evidence="3" type="ORF">F945_01775</name>
</gene>